<dbReference type="EMBL" id="UZAI01001092">
    <property type="protein sequence ID" value="VDO58859.1"/>
    <property type="molecule type" value="Genomic_DNA"/>
</dbReference>
<keyword evidence="5" id="KW-0067">ATP-binding</keyword>
<dbReference type="GO" id="GO:0020037">
    <property type="term" value="F:heme binding"/>
    <property type="evidence" value="ECO:0007669"/>
    <property type="project" value="TreeGrafter"/>
</dbReference>
<organism evidence="9 10">
    <name type="scientific">Schistosoma margrebowiei</name>
    <dbReference type="NCBI Taxonomy" id="48269"/>
    <lineage>
        <taxon>Eukaryota</taxon>
        <taxon>Metazoa</taxon>
        <taxon>Spiralia</taxon>
        <taxon>Lophotrochozoa</taxon>
        <taxon>Platyhelminthes</taxon>
        <taxon>Trematoda</taxon>
        <taxon>Digenea</taxon>
        <taxon>Strigeidida</taxon>
        <taxon>Schistosomatoidea</taxon>
        <taxon>Schistosomatidae</taxon>
        <taxon>Schistosoma</taxon>
    </lineage>
</organism>
<reference evidence="9 10" key="1">
    <citation type="submission" date="2018-11" db="EMBL/GenBank/DDBJ databases">
        <authorList>
            <consortium name="Pathogen Informatics"/>
        </authorList>
    </citation>
    <scope>NUCLEOTIDE SEQUENCE [LARGE SCALE GENOMIC DNA]</scope>
    <source>
        <strain evidence="9 10">Zambia</strain>
    </source>
</reference>
<dbReference type="GO" id="GO:0016887">
    <property type="term" value="F:ATP hydrolysis activity"/>
    <property type="evidence" value="ECO:0007669"/>
    <property type="project" value="InterPro"/>
</dbReference>
<dbReference type="GO" id="GO:0005524">
    <property type="term" value="F:ATP binding"/>
    <property type="evidence" value="ECO:0007669"/>
    <property type="project" value="UniProtKB-KW"/>
</dbReference>
<dbReference type="InterPro" id="IPR003593">
    <property type="entry name" value="AAA+_ATPase"/>
</dbReference>
<dbReference type="InterPro" id="IPR039421">
    <property type="entry name" value="Type_1_exporter"/>
</dbReference>
<dbReference type="Gene3D" id="1.20.1560.10">
    <property type="entry name" value="ABC transporter type 1, transmembrane domain"/>
    <property type="match status" value="1"/>
</dbReference>
<dbReference type="GO" id="GO:0005774">
    <property type="term" value="C:vacuolar membrane"/>
    <property type="evidence" value="ECO:0007669"/>
    <property type="project" value="TreeGrafter"/>
</dbReference>
<keyword evidence="4" id="KW-0547">Nucleotide-binding</keyword>
<dbReference type="PANTHER" id="PTHR24221">
    <property type="entry name" value="ATP-BINDING CASSETTE SUB-FAMILY B"/>
    <property type="match status" value="1"/>
</dbReference>
<gene>
    <name evidence="9" type="ORF">SMRZ_LOCUS3696</name>
</gene>
<comment type="similarity">
    <text evidence="8">Belongs to the ABC transporter superfamily. ABCB family. Heavy Metal importer (TC 3.A.1.210) subfamily.</text>
</comment>
<dbReference type="InterPro" id="IPR036640">
    <property type="entry name" value="ABC1_TM_sf"/>
</dbReference>
<evidence type="ECO:0000313" key="9">
    <source>
        <dbReference type="EMBL" id="VDO58859.1"/>
    </source>
</evidence>
<accession>A0A183LIS1</accession>
<evidence type="ECO:0000256" key="6">
    <source>
        <dbReference type="ARBA" id="ARBA00022989"/>
    </source>
</evidence>
<dbReference type="STRING" id="48269.A0A183LIS1"/>
<dbReference type="GO" id="GO:0015439">
    <property type="term" value="F:ABC-type heme transporter activity"/>
    <property type="evidence" value="ECO:0007669"/>
    <property type="project" value="TreeGrafter"/>
</dbReference>
<dbReference type="PROSITE" id="PS50893">
    <property type="entry name" value="ABC_TRANSPORTER_2"/>
    <property type="match status" value="1"/>
</dbReference>
<dbReference type="Pfam" id="PF00005">
    <property type="entry name" value="ABC_tran"/>
    <property type="match status" value="1"/>
</dbReference>
<name>A0A183LIS1_9TREM</name>
<evidence type="ECO:0000256" key="7">
    <source>
        <dbReference type="ARBA" id="ARBA00023136"/>
    </source>
</evidence>
<evidence type="ECO:0000313" key="10">
    <source>
        <dbReference type="Proteomes" id="UP000277204"/>
    </source>
</evidence>
<evidence type="ECO:0000256" key="4">
    <source>
        <dbReference type="ARBA" id="ARBA00022741"/>
    </source>
</evidence>
<keyword evidence="7" id="KW-0472">Membrane</keyword>
<dbReference type="AlphaFoldDB" id="A0A183LIS1"/>
<dbReference type="SUPFAM" id="SSF52540">
    <property type="entry name" value="P-loop containing nucleoside triphosphate hydrolases"/>
    <property type="match status" value="1"/>
</dbReference>
<dbReference type="Proteomes" id="UP000277204">
    <property type="component" value="Unassembled WGS sequence"/>
</dbReference>
<comment type="subcellular location">
    <subcellularLocation>
        <location evidence="1">Membrane</location>
        <topology evidence="1">Multi-pass membrane protein</topology>
    </subcellularLocation>
</comment>
<evidence type="ECO:0000256" key="8">
    <source>
        <dbReference type="ARBA" id="ARBA00024363"/>
    </source>
</evidence>
<dbReference type="FunFam" id="3.40.50.300:FF:000186">
    <property type="entry name" value="ATP-binding cassette sub-family B member 7, mitochondrial"/>
    <property type="match status" value="1"/>
</dbReference>
<dbReference type="InterPro" id="IPR027417">
    <property type="entry name" value="P-loop_NTPase"/>
</dbReference>
<keyword evidence="3" id="KW-0812">Transmembrane</keyword>
<dbReference type="Gene3D" id="3.40.50.300">
    <property type="entry name" value="P-loop containing nucleotide triphosphate hydrolases"/>
    <property type="match status" value="1"/>
</dbReference>
<keyword evidence="2" id="KW-0813">Transport</keyword>
<dbReference type="PANTHER" id="PTHR24221:SF654">
    <property type="entry name" value="ATP-BINDING CASSETTE SUB-FAMILY B MEMBER 6"/>
    <property type="match status" value="1"/>
</dbReference>
<dbReference type="CDD" id="cd03253">
    <property type="entry name" value="ABCC_ATM1_transporter"/>
    <property type="match status" value="1"/>
</dbReference>
<evidence type="ECO:0000256" key="2">
    <source>
        <dbReference type="ARBA" id="ARBA00022448"/>
    </source>
</evidence>
<protein>
    <submittedName>
        <fullName evidence="9">Uncharacterized protein</fullName>
    </submittedName>
</protein>
<dbReference type="PROSITE" id="PS00211">
    <property type="entry name" value="ABC_TRANSPORTER_1"/>
    <property type="match status" value="1"/>
</dbReference>
<sequence length="308" mass="34322">MENMFDLLEQELDVADAPNAQALIVKEGAVEFNNVCFFYNPERPILKNVSFKIPKGHTVALVGESGSGKSTIVRLLFRFYDATEGEILIDGQNIKSVTQASLRQSLGVVPQDTVLFNDTIYYNIRYGRQSADRTDIEQVAIAADIHRCILDFPKGYETIVGERGLKLSGGEKQRVAIARNLLKNPTIMILDEATSALDTTTERNIQASLNRIAQNRTTLIVAHRLSTIVNANEILVLHEGEIVERGTHSELLLNPKSRYAQLWRQQSEVQQQSSTFSSTSSSLLLPIINENTENVSNSINRTNHPVDV</sequence>
<evidence type="ECO:0000256" key="1">
    <source>
        <dbReference type="ARBA" id="ARBA00004141"/>
    </source>
</evidence>
<keyword evidence="6" id="KW-1133">Transmembrane helix</keyword>
<evidence type="ECO:0000256" key="3">
    <source>
        <dbReference type="ARBA" id="ARBA00022692"/>
    </source>
</evidence>
<dbReference type="InterPro" id="IPR003439">
    <property type="entry name" value="ABC_transporter-like_ATP-bd"/>
</dbReference>
<keyword evidence="10" id="KW-1185">Reference proteome</keyword>
<evidence type="ECO:0000256" key="5">
    <source>
        <dbReference type="ARBA" id="ARBA00022840"/>
    </source>
</evidence>
<dbReference type="SMART" id="SM00382">
    <property type="entry name" value="AAA"/>
    <property type="match status" value="1"/>
</dbReference>
<dbReference type="InterPro" id="IPR017871">
    <property type="entry name" value="ABC_transporter-like_CS"/>
</dbReference>
<proteinExistence type="inferred from homology"/>